<accession>A0A380CPH8</accession>
<dbReference type="Pfam" id="PF01408">
    <property type="entry name" value="GFO_IDH_MocA"/>
    <property type="match status" value="1"/>
</dbReference>
<sequence length="154" mass="16729">MNNSTKIRMGMIGGGKNAFIGAVHRMAAGMDGHIELCCGALSADPHIARESGELLSLPQDRIYTSYQEMIAQESQIPADKRIHFVSIVTPNFAHFEPAMMALDHGFHVVLEKTDDAYTGASAAASVKSGRNRTPVMSYAYLFRLSYGQTGKTTC</sequence>
<dbReference type="Gene3D" id="3.40.50.720">
    <property type="entry name" value="NAD(P)-binding Rossmann-like Domain"/>
    <property type="match status" value="1"/>
</dbReference>
<dbReference type="GO" id="GO:0000166">
    <property type="term" value="F:nucleotide binding"/>
    <property type="evidence" value="ECO:0007669"/>
    <property type="project" value="InterPro"/>
</dbReference>
<feature type="domain" description="Gfo/Idh/MocA-like oxidoreductase N-terminal" evidence="1">
    <location>
        <begin position="7"/>
        <end position="112"/>
    </location>
</feature>
<dbReference type="Proteomes" id="UP000254893">
    <property type="component" value="Unassembled WGS sequence"/>
</dbReference>
<protein>
    <submittedName>
        <fullName evidence="2">Oxidoreductase family, NAD-binding Rossmann fold</fullName>
    </submittedName>
</protein>
<dbReference type="SUPFAM" id="SSF51735">
    <property type="entry name" value="NAD(P)-binding Rossmann-fold domains"/>
    <property type="match status" value="1"/>
</dbReference>
<dbReference type="PANTHER" id="PTHR43708:SF3">
    <property type="entry name" value="OXIDOREDUCTASE"/>
    <property type="match status" value="1"/>
</dbReference>
<dbReference type="PANTHER" id="PTHR43708">
    <property type="entry name" value="CONSERVED EXPRESSED OXIDOREDUCTASE (EUROFUNG)"/>
    <property type="match status" value="1"/>
</dbReference>
<name>A0A380CPH8_SPHSI</name>
<dbReference type="InterPro" id="IPR000683">
    <property type="entry name" value="Gfo/Idh/MocA-like_OxRdtase_N"/>
</dbReference>
<dbReference type="InterPro" id="IPR036291">
    <property type="entry name" value="NAD(P)-bd_dom_sf"/>
</dbReference>
<dbReference type="EMBL" id="UGYW01000002">
    <property type="protein sequence ID" value="SUJ25789.1"/>
    <property type="molecule type" value="Genomic_DNA"/>
</dbReference>
<dbReference type="InterPro" id="IPR051317">
    <property type="entry name" value="Gfo/Idh/MocA_oxidoreduct"/>
</dbReference>
<gene>
    <name evidence="2" type="ORF">NCTC11388_03839</name>
</gene>
<proteinExistence type="predicted"/>
<evidence type="ECO:0000259" key="1">
    <source>
        <dbReference type="Pfam" id="PF01408"/>
    </source>
</evidence>
<organism evidence="2 3">
    <name type="scientific">Sphingobacterium spiritivorum</name>
    <name type="common">Flavobacterium spiritivorum</name>
    <dbReference type="NCBI Taxonomy" id="258"/>
    <lineage>
        <taxon>Bacteria</taxon>
        <taxon>Pseudomonadati</taxon>
        <taxon>Bacteroidota</taxon>
        <taxon>Sphingobacteriia</taxon>
        <taxon>Sphingobacteriales</taxon>
        <taxon>Sphingobacteriaceae</taxon>
        <taxon>Sphingobacterium</taxon>
    </lineage>
</organism>
<reference evidence="2 3" key="1">
    <citation type="submission" date="2018-06" db="EMBL/GenBank/DDBJ databases">
        <authorList>
            <consortium name="Pathogen Informatics"/>
            <person name="Doyle S."/>
        </authorList>
    </citation>
    <scope>NUCLEOTIDE SEQUENCE [LARGE SCALE GENOMIC DNA]</scope>
    <source>
        <strain evidence="2 3">NCTC11388</strain>
    </source>
</reference>
<evidence type="ECO:0000313" key="2">
    <source>
        <dbReference type="EMBL" id="SUJ25789.1"/>
    </source>
</evidence>
<evidence type="ECO:0000313" key="3">
    <source>
        <dbReference type="Proteomes" id="UP000254893"/>
    </source>
</evidence>
<dbReference type="AlphaFoldDB" id="A0A380CPH8"/>